<dbReference type="InterPro" id="IPR043519">
    <property type="entry name" value="NT_sf"/>
</dbReference>
<dbReference type="GO" id="GO:0031123">
    <property type="term" value="P:RNA 3'-end processing"/>
    <property type="evidence" value="ECO:0007669"/>
    <property type="project" value="TreeGrafter"/>
</dbReference>
<dbReference type="EMBL" id="JALJOV010000340">
    <property type="protein sequence ID" value="KAK9864544.1"/>
    <property type="molecule type" value="Genomic_DNA"/>
</dbReference>
<dbReference type="PANTHER" id="PTHR23092:SF15">
    <property type="entry name" value="INACTIVE NON-CANONICAL POLY(A) RNA POLYMERASE PROTEIN TRF4-2-RELATED"/>
    <property type="match status" value="1"/>
</dbReference>
<dbReference type="GO" id="GO:0003729">
    <property type="term" value="F:mRNA binding"/>
    <property type="evidence" value="ECO:0007669"/>
    <property type="project" value="TreeGrafter"/>
</dbReference>
<proteinExistence type="predicted"/>
<evidence type="ECO:0000256" key="1">
    <source>
        <dbReference type="ARBA" id="ARBA00022723"/>
    </source>
</evidence>
<feature type="compositionally biased region" description="Pro residues" evidence="3">
    <location>
        <begin position="1"/>
        <end position="12"/>
    </location>
</feature>
<organism evidence="6 7">
    <name type="scientific">Apatococcus fuscideae</name>
    <dbReference type="NCBI Taxonomy" id="2026836"/>
    <lineage>
        <taxon>Eukaryota</taxon>
        <taxon>Viridiplantae</taxon>
        <taxon>Chlorophyta</taxon>
        <taxon>core chlorophytes</taxon>
        <taxon>Trebouxiophyceae</taxon>
        <taxon>Chlorellales</taxon>
        <taxon>Chlorellaceae</taxon>
        <taxon>Apatococcus</taxon>
    </lineage>
</organism>
<feature type="domain" description="PAP-associated" evidence="4">
    <location>
        <begin position="283"/>
        <end position="336"/>
    </location>
</feature>
<dbReference type="InterPro" id="IPR054708">
    <property type="entry name" value="MTPAP-like_central"/>
</dbReference>
<evidence type="ECO:0000259" key="4">
    <source>
        <dbReference type="Pfam" id="PF03828"/>
    </source>
</evidence>
<evidence type="ECO:0000313" key="7">
    <source>
        <dbReference type="Proteomes" id="UP001485043"/>
    </source>
</evidence>
<dbReference type="PANTHER" id="PTHR23092">
    <property type="entry name" value="POLY(A) RNA POLYMERASE"/>
    <property type="match status" value="1"/>
</dbReference>
<gene>
    <name evidence="6" type="ORF">WJX84_002938</name>
</gene>
<evidence type="ECO:0000256" key="3">
    <source>
        <dbReference type="SAM" id="MobiDB-lite"/>
    </source>
</evidence>
<dbReference type="InterPro" id="IPR002058">
    <property type="entry name" value="PAP_assoc"/>
</dbReference>
<evidence type="ECO:0008006" key="8">
    <source>
        <dbReference type="Google" id="ProtNLM"/>
    </source>
</evidence>
<dbReference type="GO" id="GO:0031499">
    <property type="term" value="C:TRAMP complex"/>
    <property type="evidence" value="ECO:0007669"/>
    <property type="project" value="TreeGrafter"/>
</dbReference>
<keyword evidence="1" id="KW-0479">Metal-binding</keyword>
<dbReference type="Proteomes" id="UP001485043">
    <property type="component" value="Unassembled WGS sequence"/>
</dbReference>
<evidence type="ECO:0000259" key="5">
    <source>
        <dbReference type="Pfam" id="PF22600"/>
    </source>
</evidence>
<dbReference type="SUPFAM" id="SSF81301">
    <property type="entry name" value="Nucleotidyltransferase"/>
    <property type="match status" value="1"/>
</dbReference>
<name>A0AAW1T4T2_9CHLO</name>
<dbReference type="GO" id="GO:0043634">
    <property type="term" value="P:polyadenylation-dependent ncRNA catabolic process"/>
    <property type="evidence" value="ECO:0007669"/>
    <property type="project" value="TreeGrafter"/>
</dbReference>
<keyword evidence="2" id="KW-0460">Magnesium</keyword>
<feature type="compositionally biased region" description="Low complexity" evidence="3">
    <location>
        <begin position="13"/>
        <end position="23"/>
    </location>
</feature>
<protein>
    <recommendedName>
        <fullName evidence="8">Polymerase nucleotidyl transferase domain-containing protein</fullName>
    </recommendedName>
</protein>
<feature type="region of interest" description="Disordered" evidence="3">
    <location>
        <begin position="407"/>
        <end position="500"/>
    </location>
</feature>
<feature type="region of interest" description="Disordered" evidence="3">
    <location>
        <begin position="1"/>
        <end position="27"/>
    </location>
</feature>
<dbReference type="AlphaFoldDB" id="A0AAW1T4T2"/>
<evidence type="ECO:0000313" key="6">
    <source>
        <dbReference type="EMBL" id="KAK9864544.1"/>
    </source>
</evidence>
<comment type="caution">
    <text evidence="6">The sequence shown here is derived from an EMBL/GenBank/DDBJ whole genome shotgun (WGS) entry which is preliminary data.</text>
</comment>
<dbReference type="Gene3D" id="1.10.1410.10">
    <property type="match status" value="1"/>
</dbReference>
<dbReference type="Pfam" id="PF22600">
    <property type="entry name" value="MTPAP-like_central"/>
    <property type="match status" value="1"/>
</dbReference>
<dbReference type="GO" id="GO:0005730">
    <property type="term" value="C:nucleolus"/>
    <property type="evidence" value="ECO:0007669"/>
    <property type="project" value="TreeGrafter"/>
</dbReference>
<reference evidence="6 7" key="1">
    <citation type="journal article" date="2024" name="Nat. Commun.">
        <title>Phylogenomics reveals the evolutionary origins of lichenization in chlorophyte algae.</title>
        <authorList>
            <person name="Puginier C."/>
            <person name="Libourel C."/>
            <person name="Otte J."/>
            <person name="Skaloud P."/>
            <person name="Haon M."/>
            <person name="Grisel S."/>
            <person name="Petersen M."/>
            <person name="Berrin J.G."/>
            <person name="Delaux P.M."/>
            <person name="Dal Grande F."/>
            <person name="Keller J."/>
        </authorList>
    </citation>
    <scope>NUCLEOTIDE SEQUENCE [LARGE SCALE GENOMIC DNA]</scope>
    <source>
        <strain evidence="6 7">SAG 2523</strain>
    </source>
</reference>
<feature type="domain" description="Poly(A) RNA polymerase mitochondrial-like central palm" evidence="5">
    <location>
        <begin position="48"/>
        <end position="177"/>
    </location>
</feature>
<accession>A0AAW1T4T2</accession>
<dbReference type="GO" id="GO:0046872">
    <property type="term" value="F:metal ion binding"/>
    <property type="evidence" value="ECO:0007669"/>
    <property type="project" value="UniProtKB-KW"/>
</dbReference>
<keyword evidence="7" id="KW-1185">Reference proteome</keyword>
<evidence type="ECO:0000256" key="2">
    <source>
        <dbReference type="ARBA" id="ARBA00022842"/>
    </source>
</evidence>
<feature type="compositionally biased region" description="Basic residues" evidence="3">
    <location>
        <begin position="461"/>
        <end position="478"/>
    </location>
</feature>
<dbReference type="Pfam" id="PF03828">
    <property type="entry name" value="PAP_assoc"/>
    <property type="match status" value="1"/>
</dbReference>
<dbReference type="InterPro" id="IPR045862">
    <property type="entry name" value="Trf4-like"/>
</dbReference>
<sequence length="500" mass="53411">MNGPPIRLPPPMLAAAPGHPHPASSQQLPSSYFGGHLVAQLGPQAAQAAPSLEELQIVVQAVHAIGRTACAQWPHAKTALFGSQANGLALPGSDVDIVILGVSDTLQQAGTGFTMAVRKQLVRMLRELLTLLRYAGLVKGRAQIVEAKIPIIKCRIIIGNSHLATDISLGTANGVAAVQYIGWQLSKLPAIRPLTLAIKALLRELGLNEVFSGGLSSYSVVNMVMAQLSAEGMALANQMAPGAASLPEICYTAGSPDPVQQNVAWRLQQILGGHAQQDVACDLGNVLRNFLRNFGSEFNTRTRAVSVYFGGFIAKRREWVNDKKPDLFAIEDPQEPGKDIAGGSFQVHAIKDVFRQALHELASANGAGEGPPDQAWARIQAEGQDRSMPPESSELSAILDLEAAVGRSSRANQARKEFEAKARTPPGSRNAMVFKIQRKIRVALPMRGRPRPEGTPTAARTGKKHKGKRPPASGKRHQQVPGSSGKKKRRLSDRAAAGSL</sequence>
<dbReference type="GO" id="GO:1990817">
    <property type="term" value="F:poly(A) RNA polymerase activity"/>
    <property type="evidence" value="ECO:0007669"/>
    <property type="project" value="InterPro"/>
</dbReference>
<dbReference type="SUPFAM" id="SSF81631">
    <property type="entry name" value="PAP/OAS1 substrate-binding domain"/>
    <property type="match status" value="1"/>
</dbReference>
<dbReference type="Gene3D" id="3.30.460.10">
    <property type="entry name" value="Beta Polymerase, domain 2"/>
    <property type="match status" value="1"/>
</dbReference>